<dbReference type="GO" id="GO:0019903">
    <property type="term" value="F:protein phosphatase binding"/>
    <property type="evidence" value="ECO:0007669"/>
    <property type="project" value="InterPro"/>
</dbReference>
<dbReference type="GO" id="GO:0019888">
    <property type="term" value="F:protein phosphatase regulator activity"/>
    <property type="evidence" value="ECO:0007669"/>
    <property type="project" value="TreeGrafter"/>
</dbReference>
<name>A0A2T7P7G0_POMCA</name>
<dbReference type="InterPro" id="IPR016024">
    <property type="entry name" value="ARM-type_fold"/>
</dbReference>
<sequence>EVTLRELMDEDDILQECKAQNRKLIDFLTQPANMEDMVSMIIREPAVDMEERLRFKYPNTACELLTSDVSQINDKLASDRDLIDKLYYFLEADTPLNPLLASFFSKIMGLLITRKSEMIFEYLKGQKDFVGSLLHHIGTSAIMDLLLRLITCIESPETRRAVIEWLNEQQIVQRLVDCIVPSKDEDVHCNAAQSLCDIVRLGREQIIQLQDTNDPDPLLATMELEETVSKLISNMFDLEENESVIVNGLFVIHTLLEVRRQGPEAVGEHLNMTETEHSQGINNVLAAIKPRLKHFHELLTNPPKQRYSSMPTSVGALEPPLGNARLQVAKLITALVARNTGTINEELVHLKTLHALLDLYFQYTWNNFLHTQVEQCILLILNNPAQEKNNTEDHLLLAQLLTDVKLVQRLLTEWQDNDHQQKTEGGRRKGFMGHLTKMANAVTSAVEKGCNSELIKKYLTDLPEDYKQKWESFVSGTLAEINKKNAIEFRGHPLASSSEDDDSDFKDIPFPQDTAMQQAFSDYQLQQMTSNFIDQFGFNEEEFAEQEDKIDAPFSDRISSINFNIQANEVAHPNSTMFEQACNERIQQFDDDDSDEDIWVEKPLTFDRNAKQTRSGRLQGEAVQVSSSDDSTDSEEELDSPHSIAQQPSSAASSSVSTTATVSVPFITGAAEKMDIDTSEASWPADLTCSQQSSQIESSAMDTGSPWESNSLPAESREGWANFDKSEAQEDSWADFNSFSTITRDNAGPRSSSPVDMDTSENSKGNVYVLNTDSSSTSSCVSGCLEIKVTKHHTEDQCLTNSIKGFHLEMSTPVDSQSPGVPGTDVKLYSTSDGSVKTSEFERIDQEPSGQSAGTAVLSTVKKESTTLCSVDDSNILLASTGMLKKVIDGDEHSSITHSVPGAGDNTHTESDAAQESNSTTGLKIEVLGTYPKEAVEQHDEACQLADGAVPNGPV</sequence>
<dbReference type="STRING" id="400727.A0A2T7P7G0"/>
<evidence type="ECO:0000256" key="3">
    <source>
        <dbReference type="SAM" id="MobiDB-lite"/>
    </source>
</evidence>
<dbReference type="GO" id="GO:0005634">
    <property type="term" value="C:nucleus"/>
    <property type="evidence" value="ECO:0007669"/>
    <property type="project" value="TreeGrafter"/>
</dbReference>
<dbReference type="PANTHER" id="PTHR12634:SF8">
    <property type="entry name" value="FIERY MOUNTAIN, ISOFORM D"/>
    <property type="match status" value="1"/>
</dbReference>
<feature type="region of interest" description="Disordered" evidence="3">
    <location>
        <begin position="687"/>
        <end position="714"/>
    </location>
</feature>
<feature type="non-terminal residue" evidence="4">
    <location>
        <position position="1"/>
    </location>
</feature>
<feature type="compositionally biased region" description="Polar residues" evidence="3">
    <location>
        <begin position="912"/>
        <end position="922"/>
    </location>
</feature>
<dbReference type="InterPro" id="IPR007587">
    <property type="entry name" value="SAPS"/>
</dbReference>
<evidence type="ECO:0000313" key="4">
    <source>
        <dbReference type="EMBL" id="PVD29360.1"/>
    </source>
</evidence>
<dbReference type="Pfam" id="PF04499">
    <property type="entry name" value="SAPS"/>
    <property type="match status" value="1"/>
</dbReference>
<comment type="similarity">
    <text evidence="1">Belongs to the SAPS family.</text>
</comment>
<dbReference type="GO" id="GO:0005829">
    <property type="term" value="C:cytosol"/>
    <property type="evidence" value="ECO:0007669"/>
    <property type="project" value="TreeGrafter"/>
</dbReference>
<dbReference type="Proteomes" id="UP000245119">
    <property type="component" value="Linkage Group LG6"/>
</dbReference>
<evidence type="ECO:0000313" key="5">
    <source>
        <dbReference type="Proteomes" id="UP000245119"/>
    </source>
</evidence>
<reference evidence="4 5" key="1">
    <citation type="submission" date="2018-04" db="EMBL/GenBank/DDBJ databases">
        <title>The genome of golden apple snail Pomacea canaliculata provides insight into stress tolerance and invasive adaptation.</title>
        <authorList>
            <person name="Liu C."/>
            <person name="Liu B."/>
            <person name="Ren Y."/>
            <person name="Zhang Y."/>
            <person name="Wang H."/>
            <person name="Li S."/>
            <person name="Jiang F."/>
            <person name="Yin L."/>
            <person name="Zhang G."/>
            <person name="Qian W."/>
            <person name="Fan W."/>
        </authorList>
    </citation>
    <scope>NUCLEOTIDE SEQUENCE [LARGE SCALE GENOMIC DNA]</scope>
    <source>
        <strain evidence="4">SZHN2017</strain>
        <tissue evidence="4">Muscle</tissue>
    </source>
</reference>
<dbReference type="OrthoDB" id="295029at2759"/>
<accession>A0A2T7P7G0</accession>
<feature type="compositionally biased region" description="Polar residues" evidence="3">
    <location>
        <begin position="688"/>
        <end position="713"/>
    </location>
</feature>
<dbReference type="EMBL" id="PZQS01000006">
    <property type="protein sequence ID" value="PVD29360.1"/>
    <property type="molecule type" value="Genomic_DNA"/>
</dbReference>
<feature type="region of interest" description="Disordered" evidence="3">
    <location>
        <begin position="610"/>
        <end position="659"/>
    </location>
</feature>
<dbReference type="AlphaFoldDB" id="A0A2T7P7G0"/>
<feature type="compositionally biased region" description="Low complexity" evidence="3">
    <location>
        <begin position="649"/>
        <end position="659"/>
    </location>
</feature>
<feature type="region of interest" description="Disordered" evidence="3">
    <location>
        <begin position="893"/>
        <end position="923"/>
    </location>
</feature>
<comment type="caution">
    <text evidence="4">The sequence shown here is derived from an EMBL/GenBank/DDBJ whole genome shotgun (WGS) entry which is preliminary data.</text>
</comment>
<proteinExistence type="inferred from homology"/>
<gene>
    <name evidence="4" type="ORF">C0Q70_11958</name>
</gene>
<dbReference type="PANTHER" id="PTHR12634">
    <property type="entry name" value="SIT4 YEAST -ASSOCIATING PROTEIN-RELATED"/>
    <property type="match status" value="1"/>
</dbReference>
<keyword evidence="2" id="KW-0131">Cell cycle</keyword>
<evidence type="ECO:0000256" key="1">
    <source>
        <dbReference type="ARBA" id="ARBA00006180"/>
    </source>
</evidence>
<organism evidence="4 5">
    <name type="scientific">Pomacea canaliculata</name>
    <name type="common">Golden apple snail</name>
    <dbReference type="NCBI Taxonomy" id="400727"/>
    <lineage>
        <taxon>Eukaryota</taxon>
        <taxon>Metazoa</taxon>
        <taxon>Spiralia</taxon>
        <taxon>Lophotrochozoa</taxon>
        <taxon>Mollusca</taxon>
        <taxon>Gastropoda</taxon>
        <taxon>Caenogastropoda</taxon>
        <taxon>Architaenioglossa</taxon>
        <taxon>Ampullarioidea</taxon>
        <taxon>Ampullariidae</taxon>
        <taxon>Pomacea</taxon>
    </lineage>
</organism>
<protein>
    <submittedName>
        <fullName evidence="4">Uncharacterized protein</fullName>
    </submittedName>
</protein>
<keyword evidence="5" id="KW-1185">Reference proteome</keyword>
<dbReference type="SUPFAM" id="SSF48371">
    <property type="entry name" value="ARM repeat"/>
    <property type="match status" value="1"/>
</dbReference>
<evidence type="ECO:0000256" key="2">
    <source>
        <dbReference type="ARBA" id="ARBA00023306"/>
    </source>
</evidence>